<dbReference type="InterPro" id="IPR011649">
    <property type="entry name" value="KaiB_domain"/>
</dbReference>
<keyword evidence="3" id="KW-1185">Reference proteome</keyword>
<evidence type="ECO:0000259" key="1">
    <source>
        <dbReference type="SMART" id="SM01248"/>
    </source>
</evidence>
<dbReference type="Gene3D" id="3.40.30.10">
    <property type="entry name" value="Glutaredoxin"/>
    <property type="match status" value="1"/>
</dbReference>
<sequence>MSEARPGPVEEPTYRLRLFVAGNTVRSRLAIENLRLFCTKYLAGRFDLEVVDIHQQPELAERNQIVAAPTLLRMEPLPMRRIVGDLSQTERLLRGLDVVPTPGEVAP</sequence>
<dbReference type="PANTHER" id="PTHR41709:SF2">
    <property type="entry name" value="CIRCADIAN CLOCK PROTEIN KAIB2"/>
    <property type="match status" value="1"/>
</dbReference>
<protein>
    <submittedName>
        <fullName evidence="2">Circadian clock KaiB family protein</fullName>
    </submittedName>
</protein>
<dbReference type="SMART" id="SM01248">
    <property type="entry name" value="KaiB"/>
    <property type="match status" value="1"/>
</dbReference>
<evidence type="ECO:0000313" key="3">
    <source>
        <dbReference type="Proteomes" id="UP001589789"/>
    </source>
</evidence>
<dbReference type="EMBL" id="JBHLVZ010000072">
    <property type="protein sequence ID" value="MFC0387945.1"/>
    <property type="molecule type" value="Genomic_DNA"/>
</dbReference>
<comment type="caution">
    <text evidence="2">The sequence shown here is derived from an EMBL/GenBank/DDBJ whole genome shotgun (WGS) entry which is preliminary data.</text>
</comment>
<dbReference type="CDD" id="cd02978">
    <property type="entry name" value="KaiB_like"/>
    <property type="match status" value="1"/>
</dbReference>
<proteinExistence type="predicted"/>
<dbReference type="RefSeq" id="WP_377053881.1">
    <property type="nucleotide sequence ID" value="NZ_JBHLVZ010000072.1"/>
</dbReference>
<dbReference type="InterPro" id="IPR036249">
    <property type="entry name" value="Thioredoxin-like_sf"/>
</dbReference>
<feature type="domain" description="KaiB" evidence="1">
    <location>
        <begin position="17"/>
        <end position="98"/>
    </location>
</feature>
<accession>A0ABV6IWG3</accession>
<dbReference type="SUPFAM" id="SSF52833">
    <property type="entry name" value="Thioredoxin-like"/>
    <property type="match status" value="1"/>
</dbReference>
<dbReference type="Pfam" id="PF07689">
    <property type="entry name" value="KaiB"/>
    <property type="match status" value="1"/>
</dbReference>
<dbReference type="Proteomes" id="UP001589789">
    <property type="component" value="Unassembled WGS sequence"/>
</dbReference>
<organism evidence="2 3">
    <name type="scientific">Muricoccus vinaceus</name>
    <dbReference type="NCBI Taxonomy" id="424704"/>
    <lineage>
        <taxon>Bacteria</taxon>
        <taxon>Pseudomonadati</taxon>
        <taxon>Pseudomonadota</taxon>
        <taxon>Alphaproteobacteria</taxon>
        <taxon>Acetobacterales</taxon>
        <taxon>Roseomonadaceae</taxon>
        <taxon>Muricoccus</taxon>
    </lineage>
</organism>
<dbReference type="InterPro" id="IPR039022">
    <property type="entry name" value="KaiB-like"/>
</dbReference>
<reference evidence="2 3" key="1">
    <citation type="submission" date="2024-09" db="EMBL/GenBank/DDBJ databases">
        <authorList>
            <person name="Sun Q."/>
            <person name="Mori K."/>
        </authorList>
    </citation>
    <scope>NUCLEOTIDE SEQUENCE [LARGE SCALE GENOMIC DNA]</scope>
    <source>
        <strain evidence="2 3">CCM 7468</strain>
    </source>
</reference>
<evidence type="ECO:0000313" key="2">
    <source>
        <dbReference type="EMBL" id="MFC0387945.1"/>
    </source>
</evidence>
<gene>
    <name evidence="2" type="ORF">ACFFIC_20720</name>
</gene>
<dbReference type="PANTHER" id="PTHR41709">
    <property type="entry name" value="KAIB-LIKE PROTEIN 1"/>
    <property type="match status" value="1"/>
</dbReference>
<name>A0ABV6IWG3_9PROT</name>